<organism evidence="8 9">
    <name type="scientific">Eiseniibacteriota bacterium</name>
    <dbReference type="NCBI Taxonomy" id="2212470"/>
    <lineage>
        <taxon>Bacteria</taxon>
        <taxon>Candidatus Eiseniibacteriota</taxon>
    </lineage>
</organism>
<dbReference type="EMBL" id="VBOZ01000010">
    <property type="protein sequence ID" value="TMQ66024.1"/>
    <property type="molecule type" value="Genomic_DNA"/>
</dbReference>
<evidence type="ECO:0000256" key="5">
    <source>
        <dbReference type="RuleBase" id="RU003557"/>
    </source>
</evidence>
<dbReference type="PROSITE" id="PS00099">
    <property type="entry name" value="THIOLASE_3"/>
    <property type="match status" value="1"/>
</dbReference>
<dbReference type="InterPro" id="IPR020616">
    <property type="entry name" value="Thiolase_N"/>
</dbReference>
<dbReference type="InterPro" id="IPR016039">
    <property type="entry name" value="Thiolase-like"/>
</dbReference>
<dbReference type="GO" id="GO:0003988">
    <property type="term" value="F:acetyl-CoA C-acyltransferase activity"/>
    <property type="evidence" value="ECO:0007669"/>
    <property type="project" value="UniProtKB-ARBA"/>
</dbReference>
<evidence type="ECO:0000256" key="2">
    <source>
        <dbReference type="ARBA" id="ARBA00022679"/>
    </source>
</evidence>
<keyword evidence="3 5" id="KW-0012">Acyltransferase</keyword>
<name>A0A538TQX4_UNCEI</name>
<sequence length="404" mass="42347">MAREEVVILNGARTPMAEWVGGRAGNGKPGGALKDVSAIDLGVIAAKAALERSKVPPDLLDHVVFGNALQTSGDAIYGARHVALKAGVPVPVPALTVNRLCGSGIQSIMEAAHLLQLGEANFVLAGGIENLSQAPFVVRGARSGLRLGQGVLEDSLLTALKDSYCGLFMAETSDNLARRYKISREEQDAYAFRSITEGRRAIDSCLLSEEIVKVTLPGREAKVVEKDDHCFEGATLEGLAKLQPAFGKDSFVTAGNASGIVDGAAAVVVTTARHAEKRDLKPIGRIVSWAVTGVDPDAMGIGPVPATRAALKQAGMTVDDVDLFEINEAFAGQYLAVEKELGNPREKSNVNGGAIALGHPLAATGTRLVLTLLYELRRRKKRWGVAAACIGGGQGIAMVVEALA</sequence>
<dbReference type="Pfam" id="PF02803">
    <property type="entry name" value="Thiolase_C"/>
    <property type="match status" value="1"/>
</dbReference>
<dbReference type="Proteomes" id="UP000317691">
    <property type="component" value="Unassembled WGS sequence"/>
</dbReference>
<reference evidence="8 9" key="1">
    <citation type="journal article" date="2019" name="Nat. Microbiol.">
        <title>Mediterranean grassland soil C-N compound turnover is dependent on rainfall and depth, and is mediated by genomically divergent microorganisms.</title>
        <authorList>
            <person name="Diamond S."/>
            <person name="Andeer P.F."/>
            <person name="Li Z."/>
            <person name="Crits-Christoph A."/>
            <person name="Burstein D."/>
            <person name="Anantharaman K."/>
            <person name="Lane K.R."/>
            <person name="Thomas B.C."/>
            <person name="Pan C."/>
            <person name="Northen T.R."/>
            <person name="Banfield J.F."/>
        </authorList>
    </citation>
    <scope>NUCLEOTIDE SEQUENCE [LARGE SCALE GENOMIC DNA]</scope>
    <source>
        <strain evidence="8">WS_9</strain>
    </source>
</reference>
<dbReference type="PIRSF" id="PIRSF000429">
    <property type="entry name" value="Ac-CoA_Ac_transf"/>
    <property type="match status" value="1"/>
</dbReference>
<gene>
    <name evidence="8" type="ORF">E6K79_03970</name>
</gene>
<evidence type="ECO:0000259" key="7">
    <source>
        <dbReference type="Pfam" id="PF02803"/>
    </source>
</evidence>
<feature type="domain" description="Thiolase N-terminal" evidence="6">
    <location>
        <begin position="23"/>
        <end position="271"/>
    </location>
</feature>
<dbReference type="InterPro" id="IPR020617">
    <property type="entry name" value="Thiolase_C"/>
</dbReference>
<dbReference type="FunFam" id="3.40.47.10:FF:000010">
    <property type="entry name" value="Acetyl-CoA acetyltransferase (Thiolase)"/>
    <property type="match status" value="1"/>
</dbReference>
<feature type="active site" description="Proton acceptor" evidence="4">
    <location>
        <position position="389"/>
    </location>
</feature>
<feature type="active site" description="Acyl-thioester intermediate" evidence="4">
    <location>
        <position position="101"/>
    </location>
</feature>
<dbReference type="NCBIfam" id="TIGR01930">
    <property type="entry name" value="AcCoA-C-Actrans"/>
    <property type="match status" value="1"/>
</dbReference>
<dbReference type="SUPFAM" id="SSF53901">
    <property type="entry name" value="Thiolase-like"/>
    <property type="match status" value="2"/>
</dbReference>
<evidence type="ECO:0000256" key="1">
    <source>
        <dbReference type="ARBA" id="ARBA00010982"/>
    </source>
</evidence>
<keyword evidence="2 5" id="KW-0808">Transferase</keyword>
<dbReference type="Gene3D" id="3.40.47.10">
    <property type="match status" value="1"/>
</dbReference>
<evidence type="ECO:0000313" key="9">
    <source>
        <dbReference type="Proteomes" id="UP000317691"/>
    </source>
</evidence>
<comment type="caution">
    <text evidence="8">The sequence shown here is derived from an EMBL/GenBank/DDBJ whole genome shotgun (WGS) entry which is preliminary data.</text>
</comment>
<evidence type="ECO:0000256" key="4">
    <source>
        <dbReference type="PIRSR" id="PIRSR000429-1"/>
    </source>
</evidence>
<feature type="domain" description="Thiolase C-terminal" evidence="7">
    <location>
        <begin position="280"/>
        <end position="401"/>
    </location>
</feature>
<evidence type="ECO:0000256" key="3">
    <source>
        <dbReference type="ARBA" id="ARBA00023315"/>
    </source>
</evidence>
<dbReference type="InterPro" id="IPR020610">
    <property type="entry name" value="Thiolase_AS"/>
</dbReference>
<dbReference type="PANTHER" id="PTHR18919:SF107">
    <property type="entry name" value="ACETYL-COA ACETYLTRANSFERASE, CYTOSOLIC"/>
    <property type="match status" value="1"/>
</dbReference>
<dbReference type="CDD" id="cd00751">
    <property type="entry name" value="thiolase"/>
    <property type="match status" value="1"/>
</dbReference>
<dbReference type="PROSITE" id="PS00737">
    <property type="entry name" value="THIOLASE_2"/>
    <property type="match status" value="1"/>
</dbReference>
<dbReference type="PANTHER" id="PTHR18919">
    <property type="entry name" value="ACETYL-COA C-ACYLTRANSFERASE"/>
    <property type="match status" value="1"/>
</dbReference>
<dbReference type="Pfam" id="PF00108">
    <property type="entry name" value="Thiolase_N"/>
    <property type="match status" value="1"/>
</dbReference>
<accession>A0A538TQX4</accession>
<comment type="similarity">
    <text evidence="1 5">Belongs to the thiolase-like superfamily. Thiolase family.</text>
</comment>
<feature type="active site" description="Proton acceptor" evidence="4">
    <location>
        <position position="359"/>
    </location>
</feature>
<protein>
    <submittedName>
        <fullName evidence="8">Acetyl-CoA C-acetyltransferase</fullName>
    </submittedName>
</protein>
<evidence type="ECO:0000259" key="6">
    <source>
        <dbReference type="Pfam" id="PF00108"/>
    </source>
</evidence>
<dbReference type="InterPro" id="IPR002155">
    <property type="entry name" value="Thiolase"/>
</dbReference>
<dbReference type="AlphaFoldDB" id="A0A538TQX4"/>
<dbReference type="InterPro" id="IPR020615">
    <property type="entry name" value="Thiolase_acyl_enz_int_AS"/>
</dbReference>
<dbReference type="InterPro" id="IPR020613">
    <property type="entry name" value="Thiolase_CS"/>
</dbReference>
<dbReference type="PROSITE" id="PS00098">
    <property type="entry name" value="THIOLASE_1"/>
    <property type="match status" value="1"/>
</dbReference>
<evidence type="ECO:0000313" key="8">
    <source>
        <dbReference type="EMBL" id="TMQ66024.1"/>
    </source>
</evidence>
<proteinExistence type="inferred from homology"/>